<organism evidence="2 3">
    <name type="scientific">Methanococcoides vulcani</name>
    <dbReference type="NCBI Taxonomy" id="1353158"/>
    <lineage>
        <taxon>Archaea</taxon>
        <taxon>Methanobacteriati</taxon>
        <taxon>Methanobacteriota</taxon>
        <taxon>Stenosarchaea group</taxon>
        <taxon>Methanomicrobia</taxon>
        <taxon>Methanosarcinales</taxon>
        <taxon>Methanosarcinaceae</taxon>
        <taxon>Methanococcoides</taxon>
    </lineage>
</organism>
<dbReference type="AlphaFoldDB" id="A0A1H9ZUV9"/>
<feature type="domain" description="ASCH" evidence="1">
    <location>
        <begin position="64"/>
        <end position="145"/>
    </location>
</feature>
<dbReference type="Gene3D" id="2.30.130.30">
    <property type="entry name" value="Hypothetical protein"/>
    <property type="match status" value="1"/>
</dbReference>
<dbReference type="SUPFAM" id="SSF88697">
    <property type="entry name" value="PUA domain-like"/>
    <property type="match status" value="1"/>
</dbReference>
<sequence>MVLNSTSTSSNIKLDKTWQVDVVPKEPTYFDRFLPTTHQQTTLFECGVDLGDEHALPYPKIHVLAIRQPWASLVIHGLKNIDIRSKNTSVRGTIAIYASRAPIRKKDLKWVNENYDVPLEQLDDLPTGMIIGTVNLIECMEYESDFHFKLDHRRHLSPEENYSKNIKGWLLKSPRPIEPINYKFNGEVVWSLADTETLQQTG</sequence>
<reference evidence="3" key="1">
    <citation type="submission" date="2016-10" db="EMBL/GenBank/DDBJ databases">
        <authorList>
            <person name="Varghese N."/>
            <person name="Submissions S."/>
        </authorList>
    </citation>
    <scope>NUCLEOTIDE SEQUENCE [LARGE SCALE GENOMIC DNA]</scope>
    <source>
        <strain evidence="3">SLH 33</strain>
    </source>
</reference>
<keyword evidence="3" id="KW-1185">Reference proteome</keyword>
<proteinExistence type="predicted"/>
<dbReference type="InterPro" id="IPR015947">
    <property type="entry name" value="PUA-like_sf"/>
</dbReference>
<gene>
    <name evidence="2" type="ORF">SAMN04488587_1291</name>
</gene>
<evidence type="ECO:0000313" key="3">
    <source>
        <dbReference type="Proteomes" id="UP000243338"/>
    </source>
</evidence>
<evidence type="ECO:0000259" key="1">
    <source>
        <dbReference type="Pfam" id="PF04266"/>
    </source>
</evidence>
<dbReference type="Pfam" id="PF04266">
    <property type="entry name" value="ASCH"/>
    <property type="match status" value="1"/>
</dbReference>
<protein>
    <submittedName>
        <fullName evidence="2">ASCH domain-containing protein</fullName>
    </submittedName>
</protein>
<dbReference type="RefSeq" id="WP_091689793.1">
    <property type="nucleotide sequence ID" value="NZ_CAAGSJ010000005.1"/>
</dbReference>
<dbReference type="EMBL" id="FOHQ01000003">
    <property type="protein sequence ID" value="SES85552.1"/>
    <property type="molecule type" value="Genomic_DNA"/>
</dbReference>
<dbReference type="InterPro" id="IPR007374">
    <property type="entry name" value="ASCH_domain"/>
</dbReference>
<name>A0A1H9ZUV9_9EURY</name>
<dbReference type="OrthoDB" id="139268at2157"/>
<dbReference type="CDD" id="cd06554">
    <property type="entry name" value="ASCH_ASC-1_like"/>
    <property type="match status" value="1"/>
</dbReference>
<evidence type="ECO:0000313" key="2">
    <source>
        <dbReference type="EMBL" id="SES85552.1"/>
    </source>
</evidence>
<accession>A0A1H9ZUV9</accession>
<dbReference type="Proteomes" id="UP000243338">
    <property type="component" value="Unassembled WGS sequence"/>
</dbReference>